<feature type="domain" description="CdaR GGDEF-like" evidence="4">
    <location>
        <begin position="169"/>
        <end position="269"/>
    </location>
</feature>
<reference evidence="5" key="3">
    <citation type="submission" date="2020-02" db="EMBL/GenBank/DDBJ databases">
        <authorList>
            <person name="Matsumoto Y."/>
            <person name="Kinjo T."/>
            <person name="Motooka D."/>
            <person name="Nabeya D."/>
            <person name="Jung N."/>
            <person name="Uechi K."/>
            <person name="Horii T."/>
            <person name="Iida T."/>
            <person name="Fujita J."/>
            <person name="Nakamura S."/>
        </authorList>
    </citation>
    <scope>NUCLEOTIDE SEQUENCE</scope>
    <source>
        <strain evidence="5">JCM 12687</strain>
    </source>
</reference>
<reference evidence="5 8" key="2">
    <citation type="journal article" date="2019" name="Emerg. Microbes Infect.">
        <title>Comprehensive subspecies identification of 175 nontuberculous mycobacteria species based on 7547 genomic profiles.</title>
        <authorList>
            <person name="Matsumoto Y."/>
            <person name="Kinjo T."/>
            <person name="Motooka D."/>
            <person name="Nabeya D."/>
            <person name="Jung N."/>
            <person name="Uechi K."/>
            <person name="Horii T."/>
            <person name="Iida T."/>
            <person name="Fujita J."/>
            <person name="Nakamura S."/>
        </authorList>
    </citation>
    <scope>NUCLEOTIDE SEQUENCE [LARGE SCALE GENOMIC DNA]</scope>
    <source>
        <strain evidence="5 8">JCM 12687</strain>
    </source>
</reference>
<dbReference type="Gene3D" id="1.10.10.2840">
    <property type="entry name" value="PucR C-terminal helix-turn-helix domain"/>
    <property type="match status" value="1"/>
</dbReference>
<evidence type="ECO:0000259" key="3">
    <source>
        <dbReference type="Pfam" id="PF14361"/>
    </source>
</evidence>
<name>A0A7I7W3Q9_9MYCO</name>
<reference evidence="6 7" key="1">
    <citation type="submission" date="2016-12" db="EMBL/GenBank/DDBJ databases">
        <title>The new phylogeny of genus Mycobacterium.</title>
        <authorList>
            <person name="Tortoli E."/>
            <person name="Trovato A."/>
            <person name="Cirillo D.M."/>
        </authorList>
    </citation>
    <scope>NUCLEOTIDE SEQUENCE [LARGE SCALE GENOMIC DNA]</scope>
    <source>
        <strain evidence="6 7">DSM 44624</strain>
    </source>
</reference>
<dbReference type="InterPro" id="IPR041522">
    <property type="entry name" value="CdaR_GGDEF"/>
</dbReference>
<dbReference type="AlphaFoldDB" id="A0A7I7W3Q9"/>
<dbReference type="EMBL" id="MVHM01000006">
    <property type="protein sequence ID" value="ORA37920.1"/>
    <property type="molecule type" value="Genomic_DNA"/>
</dbReference>
<dbReference type="RefSeq" id="WP_083131731.1">
    <property type="nucleotide sequence ID" value="NZ_AP022606.1"/>
</dbReference>
<dbReference type="Pfam" id="PF17853">
    <property type="entry name" value="GGDEF_2"/>
    <property type="match status" value="1"/>
</dbReference>
<comment type="similarity">
    <text evidence="1">Belongs to the CdaR family.</text>
</comment>
<evidence type="ECO:0000256" key="1">
    <source>
        <dbReference type="ARBA" id="ARBA00006754"/>
    </source>
</evidence>
<feature type="domain" description="RsbT co-antagonist protein RsbRD N-terminal" evidence="3">
    <location>
        <begin position="23"/>
        <end position="157"/>
    </location>
</feature>
<sequence>MMPDLAVSWDVLFDTLLGDRAVLAGRVREAIQAELSSYRAMPGETLDEEVGFQVERVLRSAHAGRAAVSDSELAELAAIGEARARQGIPVDDMLRAWRIGVEVAIGYARETAQRLGIDDTQVLEFVQSTLAWSDVAMVTTAKAHRKTELALAVSEETRGAAFVRGALFGTAPAAELRIQAEAYGLDPTREYVAVRAWLADGVPQRELERALGFHDPLQRPRGMCALVDGDVAGLLTEPPPASVEGVVGYGPPRPLDRLAESYRLAARALMTMQACGLRGAHDIASLGLRAAVAMDADVGDWLRQRYLEPLAAGGSACELMATLRAYLACGLHVERAATRLFVHQNTVRYRLARFEELTGASLRETQVLFEVWWALELSAMRL</sequence>
<dbReference type="InterPro" id="IPR042070">
    <property type="entry name" value="PucR_C-HTH_sf"/>
</dbReference>
<proteinExistence type="inferred from homology"/>
<keyword evidence="8" id="KW-1185">Reference proteome</keyword>
<dbReference type="PANTHER" id="PTHR33744">
    <property type="entry name" value="CARBOHYDRATE DIACID REGULATOR"/>
    <property type="match status" value="1"/>
</dbReference>
<dbReference type="InterPro" id="IPR025736">
    <property type="entry name" value="PucR_C-HTH_dom"/>
</dbReference>
<dbReference type="Pfam" id="PF14361">
    <property type="entry name" value="RsbRD_N"/>
    <property type="match status" value="1"/>
</dbReference>
<evidence type="ECO:0000313" key="7">
    <source>
        <dbReference type="Proteomes" id="UP000192441"/>
    </source>
</evidence>
<feature type="domain" description="PucR C-terminal helix-turn-helix" evidence="2">
    <location>
        <begin position="319"/>
        <end position="376"/>
    </location>
</feature>
<dbReference type="EMBL" id="AP022606">
    <property type="protein sequence ID" value="BBZ11073.1"/>
    <property type="molecule type" value="Genomic_DNA"/>
</dbReference>
<evidence type="ECO:0000259" key="2">
    <source>
        <dbReference type="Pfam" id="PF13556"/>
    </source>
</evidence>
<dbReference type="InterPro" id="IPR025751">
    <property type="entry name" value="RsbRD_N_dom"/>
</dbReference>
<dbReference type="Pfam" id="PF13556">
    <property type="entry name" value="HTH_30"/>
    <property type="match status" value="1"/>
</dbReference>
<dbReference type="Proteomes" id="UP000467379">
    <property type="component" value="Chromosome"/>
</dbReference>
<dbReference type="Proteomes" id="UP000192441">
    <property type="component" value="Unassembled WGS sequence"/>
</dbReference>
<accession>A0A7I7W3Q9</accession>
<organism evidence="6 7">
    <name type="scientific">Mycobacterium branderi</name>
    <dbReference type="NCBI Taxonomy" id="43348"/>
    <lineage>
        <taxon>Bacteria</taxon>
        <taxon>Bacillati</taxon>
        <taxon>Actinomycetota</taxon>
        <taxon>Actinomycetes</taxon>
        <taxon>Mycobacteriales</taxon>
        <taxon>Mycobacteriaceae</taxon>
        <taxon>Mycobacterium</taxon>
    </lineage>
</organism>
<evidence type="ECO:0000259" key="4">
    <source>
        <dbReference type="Pfam" id="PF17853"/>
    </source>
</evidence>
<protein>
    <submittedName>
        <fullName evidence="6">PucR family transcriptional regulator</fullName>
    </submittedName>
</protein>
<dbReference type="InterPro" id="IPR051448">
    <property type="entry name" value="CdaR-like_regulators"/>
</dbReference>
<evidence type="ECO:0000313" key="6">
    <source>
        <dbReference type="EMBL" id="ORA37920.1"/>
    </source>
</evidence>
<dbReference type="OrthoDB" id="33973at2"/>
<evidence type="ECO:0000313" key="8">
    <source>
        <dbReference type="Proteomes" id="UP000467379"/>
    </source>
</evidence>
<evidence type="ECO:0000313" key="5">
    <source>
        <dbReference type="EMBL" id="BBZ11073.1"/>
    </source>
</evidence>
<gene>
    <name evidence="6" type="ORF">BST20_12420</name>
    <name evidence="5" type="ORF">MBRA_12680</name>
</gene>